<name>A0A8J5RKV9_ZIZPA</name>
<reference evidence="1" key="2">
    <citation type="submission" date="2021-02" db="EMBL/GenBank/DDBJ databases">
        <authorList>
            <person name="Kimball J.A."/>
            <person name="Haas M.W."/>
            <person name="Macchietto M."/>
            <person name="Kono T."/>
            <person name="Duquette J."/>
            <person name="Shao M."/>
        </authorList>
    </citation>
    <scope>NUCLEOTIDE SEQUENCE</scope>
    <source>
        <tissue evidence="1">Fresh leaf tissue</tissue>
    </source>
</reference>
<keyword evidence="2" id="KW-1185">Reference proteome</keyword>
<dbReference type="EMBL" id="JAAALK010000290">
    <property type="protein sequence ID" value="KAG8047858.1"/>
    <property type="molecule type" value="Genomic_DNA"/>
</dbReference>
<dbReference type="Proteomes" id="UP000729402">
    <property type="component" value="Unassembled WGS sequence"/>
</dbReference>
<comment type="caution">
    <text evidence="1">The sequence shown here is derived from an EMBL/GenBank/DDBJ whole genome shotgun (WGS) entry which is preliminary data.</text>
</comment>
<sequence>MSSPSPTSPWHGCATPIPSDQIAEERSGDLQRSGSSSRLNLQLPEFVPLVATVVAASSLLSPVVRVFPAPPPSSPLCRDNTAMPLGEEADVETFQRHVAVTLGS</sequence>
<organism evidence="1 2">
    <name type="scientific">Zizania palustris</name>
    <name type="common">Northern wild rice</name>
    <dbReference type="NCBI Taxonomy" id="103762"/>
    <lineage>
        <taxon>Eukaryota</taxon>
        <taxon>Viridiplantae</taxon>
        <taxon>Streptophyta</taxon>
        <taxon>Embryophyta</taxon>
        <taxon>Tracheophyta</taxon>
        <taxon>Spermatophyta</taxon>
        <taxon>Magnoliopsida</taxon>
        <taxon>Liliopsida</taxon>
        <taxon>Poales</taxon>
        <taxon>Poaceae</taxon>
        <taxon>BOP clade</taxon>
        <taxon>Oryzoideae</taxon>
        <taxon>Oryzeae</taxon>
        <taxon>Zizaniinae</taxon>
        <taxon>Zizania</taxon>
    </lineage>
</organism>
<gene>
    <name evidence="1" type="ORF">GUJ93_ZPchr0008g11905</name>
</gene>
<evidence type="ECO:0000313" key="1">
    <source>
        <dbReference type="EMBL" id="KAG8047858.1"/>
    </source>
</evidence>
<protein>
    <submittedName>
        <fullName evidence="1">Uncharacterized protein</fullName>
    </submittedName>
</protein>
<evidence type="ECO:0000313" key="2">
    <source>
        <dbReference type="Proteomes" id="UP000729402"/>
    </source>
</evidence>
<dbReference type="AlphaFoldDB" id="A0A8J5RKV9"/>
<reference evidence="1" key="1">
    <citation type="journal article" date="2021" name="bioRxiv">
        <title>Whole Genome Assembly and Annotation of Northern Wild Rice, Zizania palustris L., Supports a Whole Genome Duplication in the Zizania Genus.</title>
        <authorList>
            <person name="Haas M."/>
            <person name="Kono T."/>
            <person name="Macchietto M."/>
            <person name="Millas R."/>
            <person name="McGilp L."/>
            <person name="Shao M."/>
            <person name="Duquette J."/>
            <person name="Hirsch C.N."/>
            <person name="Kimball J."/>
        </authorList>
    </citation>
    <scope>NUCLEOTIDE SEQUENCE</scope>
    <source>
        <tissue evidence="1">Fresh leaf tissue</tissue>
    </source>
</reference>
<accession>A0A8J5RKV9</accession>
<proteinExistence type="predicted"/>